<feature type="domain" description="Kazal-like" evidence="5">
    <location>
        <begin position="91"/>
        <end position="146"/>
    </location>
</feature>
<reference evidence="6" key="1">
    <citation type="journal article" date="2019" name="bioRxiv">
        <title>The Genome of the Zebra Mussel, Dreissena polymorpha: A Resource for Invasive Species Research.</title>
        <authorList>
            <person name="McCartney M.A."/>
            <person name="Auch B."/>
            <person name="Kono T."/>
            <person name="Mallez S."/>
            <person name="Zhang Y."/>
            <person name="Obille A."/>
            <person name="Becker A."/>
            <person name="Abrahante J.E."/>
            <person name="Garbe J."/>
            <person name="Badalamenti J.P."/>
            <person name="Herman A."/>
            <person name="Mangelson H."/>
            <person name="Liachko I."/>
            <person name="Sullivan S."/>
            <person name="Sone E.D."/>
            <person name="Koren S."/>
            <person name="Silverstein K.A.T."/>
            <person name="Beckman K.B."/>
            <person name="Gohl D.M."/>
        </authorList>
    </citation>
    <scope>NUCLEOTIDE SEQUENCE</scope>
    <source>
        <strain evidence="6">Duluth1</strain>
        <tissue evidence="6">Whole animal</tissue>
    </source>
</reference>
<dbReference type="CDD" id="cd00104">
    <property type="entry name" value="KAZAL_FS"/>
    <property type="match status" value="2"/>
</dbReference>
<keyword evidence="1" id="KW-0646">Protease inhibitor</keyword>
<evidence type="ECO:0000313" key="7">
    <source>
        <dbReference type="Proteomes" id="UP000828390"/>
    </source>
</evidence>
<name>A0A9D4RYB4_DREPO</name>
<dbReference type="GO" id="GO:0004867">
    <property type="term" value="F:serine-type endopeptidase inhibitor activity"/>
    <property type="evidence" value="ECO:0007669"/>
    <property type="project" value="UniProtKB-KW"/>
</dbReference>
<dbReference type="PROSITE" id="PS51465">
    <property type="entry name" value="KAZAL_2"/>
    <property type="match status" value="2"/>
</dbReference>
<keyword evidence="3" id="KW-1015">Disulfide bond</keyword>
<organism evidence="6 7">
    <name type="scientific">Dreissena polymorpha</name>
    <name type="common">Zebra mussel</name>
    <name type="synonym">Mytilus polymorpha</name>
    <dbReference type="NCBI Taxonomy" id="45954"/>
    <lineage>
        <taxon>Eukaryota</taxon>
        <taxon>Metazoa</taxon>
        <taxon>Spiralia</taxon>
        <taxon>Lophotrochozoa</taxon>
        <taxon>Mollusca</taxon>
        <taxon>Bivalvia</taxon>
        <taxon>Autobranchia</taxon>
        <taxon>Heteroconchia</taxon>
        <taxon>Euheterodonta</taxon>
        <taxon>Imparidentia</taxon>
        <taxon>Neoheterodontei</taxon>
        <taxon>Myida</taxon>
        <taxon>Dreissenoidea</taxon>
        <taxon>Dreissenidae</taxon>
        <taxon>Dreissena</taxon>
    </lineage>
</organism>
<dbReference type="EMBL" id="JAIWYP010000001">
    <property type="protein sequence ID" value="KAH3885569.1"/>
    <property type="molecule type" value="Genomic_DNA"/>
</dbReference>
<evidence type="ECO:0000313" key="6">
    <source>
        <dbReference type="EMBL" id="KAH3885569.1"/>
    </source>
</evidence>
<evidence type="ECO:0000256" key="2">
    <source>
        <dbReference type="ARBA" id="ARBA00022900"/>
    </source>
</evidence>
<proteinExistence type="predicted"/>
<feature type="domain" description="Kazal-like" evidence="5">
    <location>
        <begin position="18"/>
        <end position="76"/>
    </location>
</feature>
<dbReference type="AlphaFoldDB" id="A0A9D4RYB4"/>
<dbReference type="PANTHER" id="PTHR10913:SF45">
    <property type="entry name" value="FOLLISTATIN, ISOFORM A-RELATED"/>
    <property type="match status" value="1"/>
</dbReference>
<dbReference type="OrthoDB" id="126772at2759"/>
<accession>A0A9D4RYB4</accession>
<sequence length="146" mass="16152">MKGLLAIFCAICLKGCLAETFYSCSWIAVDTVDCNTFKEELACGTNLITYRNKCEFSKAHCRNPNINLKHYGACDASDGLTTPDPVKGAELVLDFMCTSLSHMNCPVEEAKVCASNGRTYRNYCEYEKAKCTHRDISVVSYGDCTP</sequence>
<evidence type="ECO:0000256" key="1">
    <source>
        <dbReference type="ARBA" id="ARBA00022690"/>
    </source>
</evidence>
<evidence type="ECO:0000256" key="4">
    <source>
        <dbReference type="SAM" id="SignalP"/>
    </source>
</evidence>
<protein>
    <recommendedName>
        <fullName evidence="5">Kazal-like domain-containing protein</fullName>
    </recommendedName>
</protein>
<reference evidence="6" key="2">
    <citation type="submission" date="2020-11" db="EMBL/GenBank/DDBJ databases">
        <authorList>
            <person name="McCartney M.A."/>
            <person name="Auch B."/>
            <person name="Kono T."/>
            <person name="Mallez S."/>
            <person name="Becker A."/>
            <person name="Gohl D.M."/>
            <person name="Silverstein K.A.T."/>
            <person name="Koren S."/>
            <person name="Bechman K.B."/>
            <person name="Herman A."/>
            <person name="Abrahante J.E."/>
            <person name="Garbe J."/>
        </authorList>
    </citation>
    <scope>NUCLEOTIDE SEQUENCE</scope>
    <source>
        <strain evidence="6">Duluth1</strain>
        <tissue evidence="6">Whole animal</tissue>
    </source>
</reference>
<dbReference type="PANTHER" id="PTHR10913">
    <property type="entry name" value="FOLLISTATIN-RELATED"/>
    <property type="match status" value="1"/>
</dbReference>
<dbReference type="InterPro" id="IPR002350">
    <property type="entry name" value="Kazal_dom"/>
</dbReference>
<dbReference type="GO" id="GO:0030154">
    <property type="term" value="P:cell differentiation"/>
    <property type="evidence" value="ECO:0007669"/>
    <property type="project" value="TreeGrafter"/>
</dbReference>
<gene>
    <name evidence="6" type="ORF">DPMN_009564</name>
</gene>
<dbReference type="InterPro" id="IPR050653">
    <property type="entry name" value="Prot_Inhib_GrowthFact_Antg"/>
</dbReference>
<dbReference type="SUPFAM" id="SSF100895">
    <property type="entry name" value="Kazal-type serine protease inhibitors"/>
    <property type="match status" value="2"/>
</dbReference>
<dbReference type="InterPro" id="IPR036058">
    <property type="entry name" value="Kazal_dom_sf"/>
</dbReference>
<dbReference type="SMART" id="SM00280">
    <property type="entry name" value="KAZAL"/>
    <property type="match status" value="2"/>
</dbReference>
<dbReference type="Proteomes" id="UP000828390">
    <property type="component" value="Unassembled WGS sequence"/>
</dbReference>
<keyword evidence="2" id="KW-0722">Serine protease inhibitor</keyword>
<feature type="signal peptide" evidence="4">
    <location>
        <begin position="1"/>
        <end position="18"/>
    </location>
</feature>
<evidence type="ECO:0000256" key="3">
    <source>
        <dbReference type="ARBA" id="ARBA00023157"/>
    </source>
</evidence>
<dbReference type="Gene3D" id="3.30.60.30">
    <property type="match status" value="2"/>
</dbReference>
<dbReference type="Pfam" id="PF07648">
    <property type="entry name" value="Kazal_2"/>
    <property type="match status" value="2"/>
</dbReference>
<dbReference type="GO" id="GO:0005576">
    <property type="term" value="C:extracellular region"/>
    <property type="evidence" value="ECO:0007669"/>
    <property type="project" value="TreeGrafter"/>
</dbReference>
<keyword evidence="7" id="KW-1185">Reference proteome</keyword>
<evidence type="ECO:0000259" key="5">
    <source>
        <dbReference type="PROSITE" id="PS51465"/>
    </source>
</evidence>
<feature type="chain" id="PRO_5038416764" description="Kazal-like domain-containing protein" evidence="4">
    <location>
        <begin position="19"/>
        <end position="146"/>
    </location>
</feature>
<comment type="caution">
    <text evidence="6">The sequence shown here is derived from an EMBL/GenBank/DDBJ whole genome shotgun (WGS) entry which is preliminary data.</text>
</comment>
<keyword evidence="4" id="KW-0732">Signal</keyword>